<name>A0A7M7R7U2_APIME</name>
<evidence type="ECO:0000256" key="1">
    <source>
        <dbReference type="ARBA" id="ARBA00004604"/>
    </source>
</evidence>
<accession>A0A8B9B1G9</accession>
<organism evidence="12">
    <name type="scientific">Apis mellifera</name>
    <name type="common">Honeybee</name>
    <dbReference type="NCBI Taxonomy" id="7460"/>
    <lineage>
        <taxon>Eukaryota</taxon>
        <taxon>Metazoa</taxon>
        <taxon>Ecdysozoa</taxon>
        <taxon>Arthropoda</taxon>
        <taxon>Hexapoda</taxon>
        <taxon>Insecta</taxon>
        <taxon>Pterygota</taxon>
        <taxon>Neoptera</taxon>
        <taxon>Endopterygota</taxon>
        <taxon>Hymenoptera</taxon>
        <taxon>Apocrita</taxon>
        <taxon>Aculeata</taxon>
        <taxon>Apoidea</taxon>
        <taxon>Anthophila</taxon>
        <taxon>Apidae</taxon>
        <taxon>Apis</taxon>
    </lineage>
</organism>
<dbReference type="Proteomes" id="UP000005203">
    <property type="component" value="Linkage group LG15"/>
</dbReference>
<keyword evidence="10" id="KW-0812">Transmembrane</keyword>
<evidence type="ECO:0000259" key="11">
    <source>
        <dbReference type="SMART" id="SM01390"/>
    </source>
</evidence>
<dbReference type="GO" id="GO:0006364">
    <property type="term" value="P:rRNA processing"/>
    <property type="evidence" value="ECO:0007669"/>
    <property type="project" value="TreeGrafter"/>
</dbReference>
<comment type="subcellular location">
    <subcellularLocation>
        <location evidence="1">Nucleus</location>
        <location evidence="1">Nucleolus</location>
    </subcellularLocation>
</comment>
<comment type="similarity">
    <text evidence="2">Belongs to the universal ribosomal protein uS4 family.</text>
</comment>
<evidence type="ECO:0000256" key="5">
    <source>
        <dbReference type="ARBA" id="ARBA00023242"/>
    </source>
</evidence>
<dbReference type="AlphaFoldDB" id="A0A7M7R7U2"/>
<evidence type="ECO:0000256" key="8">
    <source>
        <dbReference type="ARBA" id="ARBA00072223"/>
    </source>
</evidence>
<dbReference type="PROSITE" id="PS50889">
    <property type="entry name" value="S4"/>
    <property type="match status" value="1"/>
</dbReference>
<dbReference type="PANTHER" id="PTHR11831">
    <property type="entry name" value="30S 40S RIBOSOMAL PROTEIN"/>
    <property type="match status" value="1"/>
</dbReference>
<keyword evidence="10" id="KW-1133">Transmembrane helix</keyword>
<feature type="transmembrane region" description="Helical" evidence="10">
    <location>
        <begin position="21"/>
        <end position="42"/>
    </location>
</feature>
<reference evidence="14" key="2">
    <citation type="submission" date="2025-04" db="UniProtKB">
        <authorList>
            <consortium name="RefSeq"/>
        </authorList>
    </citation>
    <scope>IDENTIFICATION</scope>
    <source>
        <strain evidence="14">DH4</strain>
        <tissue evidence="14">Whole body</tissue>
    </source>
</reference>
<accession>A0A7M7R7U2</accession>
<keyword evidence="5" id="KW-0539">Nucleus</keyword>
<dbReference type="GO" id="GO:0019843">
    <property type="term" value="F:rRNA binding"/>
    <property type="evidence" value="ECO:0007669"/>
    <property type="project" value="InterPro"/>
</dbReference>
<dbReference type="Gene3D" id="3.10.290.10">
    <property type="entry name" value="RNA-binding S4 domain"/>
    <property type="match status" value="1"/>
</dbReference>
<dbReference type="GeneID" id="551413"/>
<dbReference type="InterPro" id="IPR002942">
    <property type="entry name" value="S4_RNA-bd"/>
</dbReference>
<dbReference type="KEGG" id="ame:551413"/>
<dbReference type="GO" id="GO:0032040">
    <property type="term" value="C:small-subunit processome"/>
    <property type="evidence" value="ECO:0007669"/>
    <property type="project" value="TreeGrafter"/>
</dbReference>
<gene>
    <name evidence="14" type="primary">LOC551413</name>
</gene>
<evidence type="ECO:0000256" key="7">
    <source>
        <dbReference type="ARBA" id="ARBA00069727"/>
    </source>
</evidence>
<evidence type="ECO:0000256" key="2">
    <source>
        <dbReference type="ARBA" id="ARBA00007465"/>
    </source>
</evidence>
<dbReference type="RefSeq" id="XP_623809.3">
    <property type="nucleotide sequence ID" value="XM_623806.5"/>
</dbReference>
<dbReference type="SMART" id="SM01390">
    <property type="entry name" value="Ribosomal_S4"/>
    <property type="match status" value="1"/>
</dbReference>
<dbReference type="CDD" id="cd00165">
    <property type="entry name" value="S4"/>
    <property type="match status" value="1"/>
</dbReference>
<dbReference type="PANTHER" id="PTHR11831:SF1">
    <property type="entry name" value="U3 SMALL NUCLEOLAR RIBONUCLEOPROTEIN PROTEIN IMP3"/>
    <property type="match status" value="1"/>
</dbReference>
<evidence type="ECO:0000313" key="12">
    <source>
        <dbReference type="EnsemblMetazoa" id="XP_623809"/>
    </source>
</evidence>
<dbReference type="InterPro" id="IPR036986">
    <property type="entry name" value="S4_RNA-bd_sf"/>
</dbReference>
<feature type="domain" description="Small ribosomal subunit protein uS4 N-terminal" evidence="11">
    <location>
        <begin position="46"/>
        <end position="149"/>
    </location>
</feature>
<keyword evidence="10" id="KW-0472">Membrane</keyword>
<evidence type="ECO:0000313" key="13">
    <source>
        <dbReference type="Proteomes" id="UP000005203"/>
    </source>
</evidence>
<keyword evidence="6 14" id="KW-0687">Ribonucleoprotein</keyword>
<dbReference type="InterPro" id="IPR022801">
    <property type="entry name" value="Ribosomal_uS4"/>
</dbReference>
<evidence type="ECO:0000256" key="9">
    <source>
        <dbReference type="PROSITE-ProRule" id="PRU00182"/>
    </source>
</evidence>
<dbReference type="GO" id="GO:0034457">
    <property type="term" value="C:Mpp10 complex"/>
    <property type="evidence" value="ECO:0007669"/>
    <property type="project" value="TreeGrafter"/>
</dbReference>
<evidence type="ECO:0000256" key="10">
    <source>
        <dbReference type="SAM" id="Phobius"/>
    </source>
</evidence>
<evidence type="ECO:0000313" key="14">
    <source>
        <dbReference type="RefSeq" id="XP_623809.3"/>
    </source>
</evidence>
<evidence type="ECO:0000256" key="4">
    <source>
        <dbReference type="ARBA" id="ARBA00022884"/>
    </source>
</evidence>
<keyword evidence="4 9" id="KW-0694">RNA-binding</keyword>
<proteinExistence type="inferred from homology"/>
<dbReference type="EnsemblMetazoa" id="XM_623806">
    <property type="protein sequence ID" value="XP_623809"/>
    <property type="gene ID" value="LOC551413"/>
</dbReference>
<dbReference type="OrthoDB" id="10248812at2759"/>
<dbReference type="GO" id="GO:0030515">
    <property type="term" value="F:snoRNA binding"/>
    <property type="evidence" value="ECO:0007669"/>
    <property type="project" value="TreeGrafter"/>
</dbReference>
<dbReference type="GO" id="GO:0042274">
    <property type="term" value="P:ribosomal small subunit biogenesis"/>
    <property type="evidence" value="ECO:0007669"/>
    <property type="project" value="TreeGrafter"/>
</dbReference>
<keyword evidence="3" id="KW-0690">Ribosome biogenesis</keyword>
<evidence type="ECO:0000256" key="3">
    <source>
        <dbReference type="ARBA" id="ARBA00022517"/>
    </source>
</evidence>
<dbReference type="Pfam" id="PF01479">
    <property type="entry name" value="S4"/>
    <property type="match status" value="1"/>
</dbReference>
<sequence>MLRSYKYLTFFVIKTKYINRCRLSICYSLYSLYVIIIIWLTIMVRKLKYHEQKLLKKVDFISWEADNNLHEIKILKRYRIQKREDYTKYNKLAREIRELGKKIKEIDPEHPFRIEQSALLLEKLYMMGLIATKWDLSLTQKVSASSFCRRRLPVVMVRNKMSQNLKMAIQFIEQGHVRVGTEVVKDPAFLITRNLEDFVTWVDTSAIKIHVLEYNDARDDFDMA</sequence>
<evidence type="ECO:0000256" key="6">
    <source>
        <dbReference type="ARBA" id="ARBA00023274"/>
    </source>
</evidence>
<dbReference type="SUPFAM" id="SSF55174">
    <property type="entry name" value="Alpha-L RNA-binding motif"/>
    <property type="match status" value="1"/>
</dbReference>
<dbReference type="Pfam" id="PF00163">
    <property type="entry name" value="Ribosomal_S4"/>
    <property type="match status" value="1"/>
</dbReference>
<dbReference type="FunFam" id="3.10.290.10:FF:000006">
    <property type="entry name" value="U3 small nucleolar ribonucleoprotein IMP3"/>
    <property type="match status" value="1"/>
</dbReference>
<dbReference type="InterPro" id="IPR001912">
    <property type="entry name" value="Ribosomal_uS4_N"/>
</dbReference>
<protein>
    <recommendedName>
        <fullName evidence="7">U3 small nucleolar ribonucleoprotein protein IMP3</fullName>
    </recommendedName>
    <alternativeName>
        <fullName evidence="8">U3 small nucleolar ribonucleoprotein protein imp3</fullName>
    </alternativeName>
</protein>
<reference evidence="12" key="1">
    <citation type="submission" date="2021-01" db="UniProtKB">
        <authorList>
            <consortium name="EnsemblMetazoa"/>
        </authorList>
    </citation>
    <scope>IDENTIFICATION</scope>
    <source>
        <strain evidence="12">DH4</strain>
    </source>
</reference>
<keyword evidence="13" id="KW-1185">Reference proteome</keyword>